<gene>
    <name evidence="10" type="ORF">pipiens_009533</name>
</gene>
<evidence type="ECO:0000256" key="2">
    <source>
        <dbReference type="ARBA" id="ARBA00022606"/>
    </source>
</evidence>
<dbReference type="Pfam" id="PF16012">
    <property type="entry name" value="DUF4780"/>
    <property type="match status" value="1"/>
</dbReference>
<proteinExistence type="inferred from homology"/>
<organism evidence="10 11">
    <name type="scientific">Culex pipiens pipiens</name>
    <name type="common">Northern house mosquito</name>
    <dbReference type="NCBI Taxonomy" id="38569"/>
    <lineage>
        <taxon>Eukaryota</taxon>
        <taxon>Metazoa</taxon>
        <taxon>Ecdysozoa</taxon>
        <taxon>Arthropoda</taxon>
        <taxon>Hexapoda</taxon>
        <taxon>Insecta</taxon>
        <taxon>Pterygota</taxon>
        <taxon>Neoptera</taxon>
        <taxon>Endopterygota</taxon>
        <taxon>Diptera</taxon>
        <taxon>Nematocera</taxon>
        <taxon>Culicoidea</taxon>
        <taxon>Culicidae</taxon>
        <taxon>Culicinae</taxon>
        <taxon>Culicini</taxon>
        <taxon>Culex</taxon>
        <taxon>Culex</taxon>
    </lineage>
</organism>
<feature type="compositionally biased region" description="Gly residues" evidence="8">
    <location>
        <begin position="70"/>
        <end position="95"/>
    </location>
</feature>
<reference evidence="10 11" key="1">
    <citation type="submission" date="2024-05" db="EMBL/GenBank/DDBJ databases">
        <title>Culex pipiens pipiens assembly and annotation.</title>
        <authorList>
            <person name="Alout H."/>
            <person name="Durand T."/>
        </authorList>
    </citation>
    <scope>NUCLEOTIDE SEQUENCE [LARGE SCALE GENOMIC DNA]</scope>
    <source>
        <strain evidence="10">HA-2024</strain>
        <tissue evidence="10">Whole body</tissue>
    </source>
</reference>
<dbReference type="PRINTS" id="PR00309">
    <property type="entry name" value="ARRESTIN"/>
</dbReference>
<keyword evidence="3" id="KW-0844">Vision</keyword>
<evidence type="ECO:0000259" key="9">
    <source>
        <dbReference type="SMART" id="SM01017"/>
    </source>
</evidence>
<comment type="caution">
    <text evidence="10">The sequence shown here is derived from an EMBL/GenBank/DDBJ whole genome shotgun (WGS) entry which is preliminary data.</text>
</comment>
<dbReference type="FunFam" id="2.60.40.840:FF:000002">
    <property type="entry name" value="Arrestin 3"/>
    <property type="match status" value="1"/>
</dbReference>
<evidence type="ECO:0000256" key="3">
    <source>
        <dbReference type="ARBA" id="ARBA00023305"/>
    </source>
</evidence>
<dbReference type="InterPro" id="IPR031961">
    <property type="entry name" value="DUF4780"/>
</dbReference>
<dbReference type="AlphaFoldDB" id="A0ABD1DDP6"/>
<dbReference type="InterPro" id="IPR011021">
    <property type="entry name" value="Arrestin-like_N"/>
</dbReference>
<evidence type="ECO:0000256" key="1">
    <source>
        <dbReference type="ARBA" id="ARBA00005298"/>
    </source>
</evidence>
<dbReference type="Pfam" id="PF02752">
    <property type="entry name" value="Arrestin_C"/>
    <property type="match status" value="1"/>
</dbReference>
<name>A0ABD1DDP6_CULPP</name>
<dbReference type="GO" id="GO:0007608">
    <property type="term" value="P:sensory perception of smell"/>
    <property type="evidence" value="ECO:0007669"/>
    <property type="project" value="UniProtKB-ARBA"/>
</dbReference>
<dbReference type="GO" id="GO:0002029">
    <property type="term" value="P:desensitization of G protein-coupled receptor signaling pathway"/>
    <property type="evidence" value="ECO:0007669"/>
    <property type="project" value="UniProtKB-ARBA"/>
</dbReference>
<evidence type="ECO:0000256" key="6">
    <source>
        <dbReference type="ARBA" id="ARBA00080322"/>
    </source>
</evidence>
<dbReference type="SUPFAM" id="SSF81296">
    <property type="entry name" value="E set domains"/>
    <property type="match status" value="2"/>
</dbReference>
<protein>
    <recommendedName>
        <fullName evidence="4">Phosrestin-1</fullName>
    </recommendedName>
    <alternativeName>
        <fullName evidence="6">Arrestin-2</fullName>
    </alternativeName>
    <alternativeName>
        <fullName evidence="7">Arrestin-B</fullName>
    </alternativeName>
    <alternativeName>
        <fullName evidence="5">Phosrestin I</fullName>
    </alternativeName>
</protein>
<dbReference type="PANTHER" id="PTHR11792">
    <property type="entry name" value="ARRESTIN"/>
    <property type="match status" value="1"/>
</dbReference>
<dbReference type="InterPro" id="IPR017864">
    <property type="entry name" value="Arrestin_CS"/>
</dbReference>
<comment type="similarity">
    <text evidence="1">Belongs to the arrestin family.</text>
</comment>
<feature type="domain" description="Arrestin C-terminal-like" evidence="9">
    <location>
        <begin position="646"/>
        <end position="804"/>
    </location>
</feature>
<keyword evidence="11" id="KW-1185">Reference proteome</keyword>
<dbReference type="FunFam" id="2.60.40.640:FF:000020">
    <property type="entry name" value="Arrestin, Arr2"/>
    <property type="match status" value="1"/>
</dbReference>
<evidence type="ECO:0000313" key="10">
    <source>
        <dbReference type="EMBL" id="KAL1397726.1"/>
    </source>
</evidence>
<dbReference type="PANTHER" id="PTHR11792:SF23">
    <property type="entry name" value="PHOSRESTIN-1"/>
    <property type="match status" value="1"/>
</dbReference>
<dbReference type="InterPro" id="IPR014752">
    <property type="entry name" value="Arrestin-like_C"/>
</dbReference>
<dbReference type="GO" id="GO:0007601">
    <property type="term" value="P:visual perception"/>
    <property type="evidence" value="ECO:0007669"/>
    <property type="project" value="UniProtKB-KW"/>
</dbReference>
<dbReference type="GO" id="GO:0016028">
    <property type="term" value="C:rhabdomere"/>
    <property type="evidence" value="ECO:0007669"/>
    <property type="project" value="UniProtKB-ARBA"/>
</dbReference>
<dbReference type="InterPro" id="IPR014756">
    <property type="entry name" value="Ig_E-set"/>
</dbReference>
<dbReference type="InterPro" id="IPR014753">
    <property type="entry name" value="Arrestin_N"/>
</dbReference>
<feature type="region of interest" description="Disordered" evidence="8">
    <location>
        <begin position="387"/>
        <end position="442"/>
    </location>
</feature>
<evidence type="ECO:0000313" key="11">
    <source>
        <dbReference type="Proteomes" id="UP001562425"/>
    </source>
</evidence>
<keyword evidence="2" id="KW-0716">Sensory transduction</keyword>
<evidence type="ECO:0000256" key="5">
    <source>
        <dbReference type="ARBA" id="ARBA00078972"/>
    </source>
</evidence>
<feature type="compositionally biased region" description="Basic and acidic residues" evidence="8">
    <location>
        <begin position="408"/>
        <end position="418"/>
    </location>
</feature>
<dbReference type="PROSITE" id="PS00295">
    <property type="entry name" value="ARRESTINS"/>
    <property type="match status" value="1"/>
</dbReference>
<dbReference type="InterPro" id="IPR000698">
    <property type="entry name" value="Arrestin"/>
</dbReference>
<evidence type="ECO:0000256" key="7">
    <source>
        <dbReference type="ARBA" id="ARBA00080327"/>
    </source>
</evidence>
<feature type="region of interest" description="Disordered" evidence="8">
    <location>
        <begin position="1"/>
        <end position="125"/>
    </location>
</feature>
<dbReference type="EMBL" id="JBEHCU010006174">
    <property type="protein sequence ID" value="KAL1397726.1"/>
    <property type="molecule type" value="Genomic_DNA"/>
</dbReference>
<dbReference type="Gene3D" id="2.60.40.640">
    <property type="match status" value="1"/>
</dbReference>
<dbReference type="GO" id="GO:0045494">
    <property type="term" value="P:photoreceptor cell maintenance"/>
    <property type="evidence" value="ECO:0007669"/>
    <property type="project" value="UniProtKB-ARBA"/>
</dbReference>
<accession>A0ABD1DDP6</accession>
<dbReference type="Proteomes" id="UP001562425">
    <property type="component" value="Unassembled WGS sequence"/>
</dbReference>
<feature type="compositionally biased region" description="Acidic residues" evidence="8">
    <location>
        <begin position="41"/>
        <end position="50"/>
    </location>
</feature>
<dbReference type="Gene3D" id="2.60.40.840">
    <property type="match status" value="1"/>
</dbReference>
<evidence type="ECO:0000256" key="4">
    <source>
        <dbReference type="ARBA" id="ARBA00074709"/>
    </source>
</evidence>
<dbReference type="InterPro" id="IPR011022">
    <property type="entry name" value="Arrestin_C-like"/>
</dbReference>
<dbReference type="SMART" id="SM01017">
    <property type="entry name" value="Arrestin_C"/>
    <property type="match status" value="1"/>
</dbReference>
<feature type="compositionally biased region" description="Basic and acidic residues" evidence="8">
    <location>
        <begin position="1"/>
        <end position="12"/>
    </location>
</feature>
<sequence>MGSKEESRKTEEMDVEVDENEERLLRAASEEYADSVSSSILEDDDDDYDDGINVTIRTTAPEVLVKGGPSATGGSGSSGVPGKSGGSGTSGGPGKLDGDGTSIGLNSSGGSGSSGAASNPWSTMSGAKKRKFAKLLRGGSSRTQAMFLIQHPAPASTPKRTRNMNNTKDSEDNFSRKRRKDTSRSSVNNRLANVRQGRPANAQMKHRASYRDVTRWVRVGILPQGYPQNLLTQQQLNIVQEAILYNVAQQRNESFKPKFTNCWQRDGYLLVNCQDNETAGWLENLSASLSPWDGAELVAVDADLIPRPEILIGFFPQSVTDDDDAIKIYIESQNDGINTNNWRVIERKIIYEKHVEWLFTVDEASMNHFKDHDFLINYKFGQTTLRRKLPNKENTNENAENMDNPNDNQRRNDQESAKTPENQGDVCVSGPSGIQKPLVNEREVRQSSTGTKLVMVVAVKVFKKSAPNGKITVYLGKRDFIDHVEHVDPVDGVIVLDQDYLRGRKVYGQLITTYRYGREEDEVMGVKFSKEMVLLKEQIYPMVNSKMEMTPMQERLVKKLGANAYPFMFHFPSMAPSSVTLQAGEDDQGKPLGVEYSIKIFVGEDEEEKGHKRSSVTLLIKKLQHAPSTRGRRLPSSLVSKGFTFSQGKINLEVTLDREIYYHGEKIAANIVVTNNSRKTVKSIKCFVVQHCEVTMVNAQFSKHIASLETREGCPITPGASFTKSFFLVPLASSNKDRRGIALDGHLKDEDVNLASSTMISEGKSHSDAMGIIISYSLRVKLNCGTLGGELQTDVPFKLLTPAPGTIDRERVNALKKMKSIERHRYENSHYADDDDNIVFEDFARLRMNEPE</sequence>
<dbReference type="GO" id="GO:0016060">
    <property type="term" value="P:negative regulation of phospholipase C-activating phototransduction signaling pathway"/>
    <property type="evidence" value="ECO:0007669"/>
    <property type="project" value="UniProtKB-ARBA"/>
</dbReference>
<evidence type="ECO:0000256" key="8">
    <source>
        <dbReference type="SAM" id="MobiDB-lite"/>
    </source>
</evidence>
<feature type="region of interest" description="Disordered" evidence="8">
    <location>
        <begin position="150"/>
        <end position="207"/>
    </location>
</feature>
<dbReference type="Pfam" id="PF00339">
    <property type="entry name" value="Arrestin_N"/>
    <property type="match status" value="1"/>
</dbReference>